<dbReference type="Pfam" id="PF00294">
    <property type="entry name" value="PfkB"/>
    <property type="match status" value="1"/>
</dbReference>
<dbReference type="RefSeq" id="WP_062713785.1">
    <property type="nucleotide sequence ID" value="NZ_CAWRCI010000053.1"/>
</dbReference>
<keyword evidence="4 8" id="KW-0418">Kinase</keyword>
<dbReference type="GO" id="GO:0044281">
    <property type="term" value="P:small molecule metabolic process"/>
    <property type="evidence" value="ECO:0007669"/>
    <property type="project" value="UniProtKB-ARBA"/>
</dbReference>
<evidence type="ECO:0000256" key="5">
    <source>
        <dbReference type="ARBA" id="ARBA00022840"/>
    </source>
</evidence>
<evidence type="ECO:0000259" key="9">
    <source>
        <dbReference type="Pfam" id="PF00294"/>
    </source>
</evidence>
<name>A0A128FH59_9GAMM</name>
<dbReference type="NCBIfam" id="TIGR03828">
    <property type="entry name" value="pfkB"/>
    <property type="match status" value="1"/>
</dbReference>
<keyword evidence="2 7" id="KW-0808">Transferase</keyword>
<accession>A0A128FH59</accession>
<dbReference type="Proteomes" id="UP000073601">
    <property type="component" value="Unassembled WGS sequence"/>
</dbReference>
<evidence type="ECO:0000256" key="6">
    <source>
        <dbReference type="ARBA" id="ARBA00047745"/>
    </source>
</evidence>
<dbReference type="PANTHER" id="PTHR46566">
    <property type="entry name" value="1-PHOSPHOFRUCTOKINASE-RELATED"/>
    <property type="match status" value="1"/>
</dbReference>
<dbReference type="PIRSF" id="PIRSF000535">
    <property type="entry name" value="1PFK/6PFK/LacC"/>
    <property type="match status" value="1"/>
</dbReference>
<reference evidence="11" key="1">
    <citation type="submission" date="2016-02" db="EMBL/GenBank/DDBJ databases">
        <authorList>
            <person name="Rodrigo-Torres Lidia"/>
            <person name="Arahal R.David."/>
        </authorList>
    </citation>
    <scope>NUCLEOTIDE SEQUENCE [LARGE SCALE GENOMIC DNA]</scope>
    <source>
        <strain evidence="11">CECT 8713</strain>
    </source>
</reference>
<dbReference type="InterPro" id="IPR011611">
    <property type="entry name" value="PfkB_dom"/>
</dbReference>
<dbReference type="InterPro" id="IPR017583">
    <property type="entry name" value="Tagatose/fructose_Pkinase"/>
</dbReference>
<sequence>MTQFRVVTVTLNPALDMTGDLDELKAGTVNLIQSSNLNPGGKGVNVAKVLAELGAEVTVTGFMGVENQHPFTQLFEQKGIHDGFVRVAGTSRTNVKLVEESGRVTDLNFPGVTVSKNDVLKLEQTLKTLSKTHDVFAITGSLPSGISPEKLASWIVMLHEQGKKVFFDSSNAALAAGLKASPWLVKPNDEELSQWAGKHLSEVPELLQAGKTLGQTGIDNVVISRGAKGVLWLKYGVWYASQPPEMKVVSTVGAGDTLVAGMCWAELNQWDRETTLSFATALSALAVTQVNVGVEDIAQVEALRREVNVKKLKEQG</sequence>
<keyword evidence="5 8" id="KW-0067">ATP-binding</keyword>
<keyword evidence="11" id="KW-1185">Reference proteome</keyword>
<dbReference type="CDD" id="cd01164">
    <property type="entry name" value="FruK_PfkB_like"/>
    <property type="match status" value="1"/>
</dbReference>
<dbReference type="GO" id="GO:0005829">
    <property type="term" value="C:cytosol"/>
    <property type="evidence" value="ECO:0007669"/>
    <property type="project" value="TreeGrafter"/>
</dbReference>
<evidence type="ECO:0000313" key="10">
    <source>
        <dbReference type="EMBL" id="CZF86129.1"/>
    </source>
</evidence>
<dbReference type="PANTHER" id="PTHR46566:SF5">
    <property type="entry name" value="1-PHOSPHOFRUCTOKINASE"/>
    <property type="match status" value="1"/>
</dbReference>
<comment type="catalytic activity">
    <reaction evidence="6 8">
        <text>beta-D-fructose 1-phosphate + ATP = beta-D-fructose 1,6-bisphosphate + ADP + H(+)</text>
        <dbReference type="Rhea" id="RHEA:14213"/>
        <dbReference type="ChEBI" id="CHEBI:15378"/>
        <dbReference type="ChEBI" id="CHEBI:30616"/>
        <dbReference type="ChEBI" id="CHEBI:32966"/>
        <dbReference type="ChEBI" id="CHEBI:138881"/>
        <dbReference type="ChEBI" id="CHEBI:456216"/>
        <dbReference type="EC" id="2.7.1.56"/>
    </reaction>
</comment>
<dbReference type="SUPFAM" id="SSF53613">
    <property type="entry name" value="Ribokinase-like"/>
    <property type="match status" value="1"/>
</dbReference>
<dbReference type="Gene3D" id="3.40.1190.20">
    <property type="match status" value="1"/>
</dbReference>
<organism evidence="10 11">
    <name type="scientific">Grimontia marina</name>
    <dbReference type="NCBI Taxonomy" id="646534"/>
    <lineage>
        <taxon>Bacteria</taxon>
        <taxon>Pseudomonadati</taxon>
        <taxon>Pseudomonadota</taxon>
        <taxon>Gammaproteobacteria</taxon>
        <taxon>Vibrionales</taxon>
        <taxon>Vibrionaceae</taxon>
        <taxon>Grimontia</taxon>
    </lineage>
</organism>
<gene>
    <name evidence="10" type="primary">lacC</name>
    <name evidence="10" type="ORF">GMA8713_04162</name>
</gene>
<dbReference type="AlphaFoldDB" id="A0A128FH59"/>
<dbReference type="GO" id="GO:0008662">
    <property type="term" value="F:1-phosphofructokinase activity"/>
    <property type="evidence" value="ECO:0007669"/>
    <property type="project" value="UniProtKB-UniRule"/>
</dbReference>
<evidence type="ECO:0000256" key="1">
    <source>
        <dbReference type="ARBA" id="ARBA00010688"/>
    </source>
</evidence>
<evidence type="ECO:0000256" key="2">
    <source>
        <dbReference type="ARBA" id="ARBA00022679"/>
    </source>
</evidence>
<evidence type="ECO:0000256" key="3">
    <source>
        <dbReference type="ARBA" id="ARBA00022741"/>
    </source>
</evidence>
<dbReference type="GO" id="GO:0016052">
    <property type="term" value="P:carbohydrate catabolic process"/>
    <property type="evidence" value="ECO:0007669"/>
    <property type="project" value="UniProtKB-ARBA"/>
</dbReference>
<evidence type="ECO:0000256" key="4">
    <source>
        <dbReference type="ARBA" id="ARBA00022777"/>
    </source>
</evidence>
<dbReference type="FunFam" id="3.40.1190.20:FF:000001">
    <property type="entry name" value="Phosphofructokinase"/>
    <property type="match status" value="1"/>
</dbReference>
<dbReference type="OrthoDB" id="9801219at2"/>
<keyword evidence="3 8" id="KW-0547">Nucleotide-binding</keyword>
<dbReference type="InterPro" id="IPR022463">
    <property type="entry name" value="1-PFruKinase"/>
</dbReference>
<proteinExistence type="inferred from homology"/>
<dbReference type="NCBIfam" id="TIGR03168">
    <property type="entry name" value="1-PFK"/>
    <property type="match status" value="1"/>
</dbReference>
<evidence type="ECO:0000313" key="11">
    <source>
        <dbReference type="Proteomes" id="UP000073601"/>
    </source>
</evidence>
<dbReference type="GO" id="GO:0005524">
    <property type="term" value="F:ATP binding"/>
    <property type="evidence" value="ECO:0007669"/>
    <property type="project" value="UniProtKB-UniRule"/>
</dbReference>
<dbReference type="InterPro" id="IPR002173">
    <property type="entry name" value="Carboh/pur_kinase_PfkB_CS"/>
</dbReference>
<comment type="function">
    <text evidence="8">Catalyzes the ATP-dependent phosphorylation of fructose-l-phosphate to fructose-l,6-bisphosphate.</text>
</comment>
<feature type="domain" description="Carbohydrate kinase PfkB" evidence="9">
    <location>
        <begin position="19"/>
        <end position="292"/>
    </location>
</feature>
<dbReference type="InterPro" id="IPR029056">
    <property type="entry name" value="Ribokinase-like"/>
</dbReference>
<dbReference type="PROSITE" id="PS00583">
    <property type="entry name" value="PFKB_KINASES_1"/>
    <property type="match status" value="1"/>
</dbReference>
<evidence type="ECO:0000256" key="7">
    <source>
        <dbReference type="PIRNR" id="PIRNR000535"/>
    </source>
</evidence>
<dbReference type="EMBL" id="FIZY01000053">
    <property type="protein sequence ID" value="CZF86129.1"/>
    <property type="molecule type" value="Genomic_DNA"/>
</dbReference>
<protein>
    <recommendedName>
        <fullName evidence="7">Phosphofructokinase</fullName>
    </recommendedName>
</protein>
<comment type="similarity">
    <text evidence="1 7 8">Belongs to the carbohydrate kinase PfkB family.</text>
</comment>
<evidence type="ECO:0000256" key="8">
    <source>
        <dbReference type="RuleBase" id="RU369061"/>
    </source>
</evidence>